<dbReference type="Proteomes" id="UP001497516">
    <property type="component" value="Chromosome 8"/>
</dbReference>
<gene>
    <name evidence="1" type="ORF">LTRI10_LOCUS47709</name>
</gene>
<keyword evidence="2" id="KW-1185">Reference proteome</keyword>
<reference evidence="1 2" key="1">
    <citation type="submission" date="2024-04" db="EMBL/GenBank/DDBJ databases">
        <authorList>
            <person name="Fracassetti M."/>
        </authorList>
    </citation>
    <scope>NUCLEOTIDE SEQUENCE [LARGE SCALE GENOMIC DNA]</scope>
</reference>
<organism evidence="1 2">
    <name type="scientific">Linum trigynum</name>
    <dbReference type="NCBI Taxonomy" id="586398"/>
    <lineage>
        <taxon>Eukaryota</taxon>
        <taxon>Viridiplantae</taxon>
        <taxon>Streptophyta</taxon>
        <taxon>Embryophyta</taxon>
        <taxon>Tracheophyta</taxon>
        <taxon>Spermatophyta</taxon>
        <taxon>Magnoliopsida</taxon>
        <taxon>eudicotyledons</taxon>
        <taxon>Gunneridae</taxon>
        <taxon>Pentapetalae</taxon>
        <taxon>rosids</taxon>
        <taxon>fabids</taxon>
        <taxon>Malpighiales</taxon>
        <taxon>Linaceae</taxon>
        <taxon>Linum</taxon>
    </lineage>
</organism>
<dbReference type="AlphaFoldDB" id="A0AAV2GEL8"/>
<sequence length="153" mass="16269">MFRSGSPRKEKNLVHTWLQVTLDIAYGYHDLVMILGFQLTTQILRGDGGIIGHGNNPEHAVYPRELPPLGPSSSWQPQRRPGNNEGEYINVPASAAVTKGVARPLAAGVAMGAGVGRALAAAAVIFGDDFMSGFSIPPSLQDPSLTISMDPTF</sequence>
<name>A0AAV2GEL8_9ROSI</name>
<protein>
    <submittedName>
        <fullName evidence="1">Uncharacterized protein</fullName>
    </submittedName>
</protein>
<accession>A0AAV2GEL8</accession>
<evidence type="ECO:0000313" key="2">
    <source>
        <dbReference type="Proteomes" id="UP001497516"/>
    </source>
</evidence>
<evidence type="ECO:0000313" key="1">
    <source>
        <dbReference type="EMBL" id="CAL1408085.1"/>
    </source>
</evidence>
<dbReference type="EMBL" id="OZ034821">
    <property type="protein sequence ID" value="CAL1408085.1"/>
    <property type="molecule type" value="Genomic_DNA"/>
</dbReference>
<proteinExistence type="predicted"/>